<name>A0ABN9UWJ4_9DINO</name>
<reference evidence="2" key="1">
    <citation type="submission" date="2023-10" db="EMBL/GenBank/DDBJ databases">
        <authorList>
            <person name="Chen Y."/>
            <person name="Shah S."/>
            <person name="Dougan E. K."/>
            <person name="Thang M."/>
            <person name="Chan C."/>
        </authorList>
    </citation>
    <scope>NUCLEOTIDE SEQUENCE [LARGE SCALE GENOMIC DNA]</scope>
</reference>
<comment type="caution">
    <text evidence="2">The sequence shown here is derived from an EMBL/GenBank/DDBJ whole genome shotgun (WGS) entry which is preliminary data.</text>
</comment>
<feature type="region of interest" description="Disordered" evidence="1">
    <location>
        <begin position="304"/>
        <end position="394"/>
    </location>
</feature>
<dbReference type="Proteomes" id="UP001189429">
    <property type="component" value="Unassembled WGS sequence"/>
</dbReference>
<feature type="compositionally biased region" description="Basic and acidic residues" evidence="1">
    <location>
        <begin position="464"/>
        <end position="473"/>
    </location>
</feature>
<feature type="region of interest" description="Disordered" evidence="1">
    <location>
        <begin position="94"/>
        <end position="184"/>
    </location>
</feature>
<feature type="compositionally biased region" description="Basic and acidic residues" evidence="1">
    <location>
        <begin position="304"/>
        <end position="334"/>
    </location>
</feature>
<feature type="compositionally biased region" description="Basic and acidic residues" evidence="1">
    <location>
        <begin position="97"/>
        <end position="106"/>
    </location>
</feature>
<sequence length="695" mass="78657">MAVEVRSRSRSPDAKEAPSEDPKLAAFRERYPVDDRAFDFLAKQPGEIQTAVISDFRPREEGQADYSALLTNFVRRCMNQARARRPVVAPVRANQARWKDVRHVRQEASSPGRSPPRRRRERRVKRRCRSRRRARGSSADGSVSVSSVDVSADSEDRDRKLADMLRGSSSAGGSGGSCSSDESSMSCSLEDEARARKKAEYACARTVAAAQEDEQHNNKEEEAKAMKAAGEQVARVITVEDKLMKDKLKEYEEMLNSEKMARIAEATKVAETEAKDRIKKMQDEAAEIRAEKVRRAEAHLEETLRLQKGEREAARAKKQKSKEEKAKAKGEKGAKAKKQRRAKKAARCSESDSPRREKRRRRKVRRVVRERPRRRSRSRDGAGSPSGSRGRSLAHRESAELLAFRERYPMDERAWGALCVSGEDLQRQLMSQFKPRSEGDSDYSALISTFLRSLLLRKQQSRPAAHERPRGHGGEFSGRVARAAIEDAGRGRRDDSRSRSRSGSRDRGSRRTNSGLAAFRDRYPMDDRAFDNLKACTTDIQAVVISDFKPKREGESDYSALVMSFLRSVQMREIFPGLKRQMQADAPTFCPGQPASPWNDAWAMPPMYSAALAGLQGRWQDEFQAVYFIGGNTAHVTLNNGRCATVPLTQGQGTVHWVSRWYVLEDDILKATQGGELRWRPQNVNDKPLKWWWLE</sequence>
<evidence type="ECO:0000313" key="2">
    <source>
        <dbReference type="EMBL" id="CAK0862969.1"/>
    </source>
</evidence>
<gene>
    <name evidence="2" type="ORF">PCOR1329_LOCUS51259</name>
</gene>
<feature type="compositionally biased region" description="Basic residues" evidence="1">
    <location>
        <begin position="115"/>
        <end position="135"/>
    </location>
</feature>
<feature type="region of interest" description="Disordered" evidence="1">
    <location>
        <begin position="460"/>
        <end position="518"/>
    </location>
</feature>
<evidence type="ECO:0000313" key="3">
    <source>
        <dbReference type="Proteomes" id="UP001189429"/>
    </source>
</evidence>
<feature type="compositionally biased region" description="Basic residues" evidence="1">
    <location>
        <begin position="335"/>
        <end position="346"/>
    </location>
</feature>
<feature type="compositionally biased region" description="Basic residues" evidence="1">
    <location>
        <begin position="356"/>
        <end position="377"/>
    </location>
</feature>
<feature type="compositionally biased region" description="Basic and acidic residues" evidence="1">
    <location>
        <begin position="484"/>
        <end position="509"/>
    </location>
</feature>
<proteinExistence type="predicted"/>
<keyword evidence="3" id="KW-1185">Reference proteome</keyword>
<feature type="compositionally biased region" description="Low complexity" evidence="1">
    <location>
        <begin position="136"/>
        <end position="151"/>
    </location>
</feature>
<feature type="region of interest" description="Disordered" evidence="1">
    <location>
        <begin position="1"/>
        <end position="26"/>
    </location>
</feature>
<organism evidence="2 3">
    <name type="scientific">Prorocentrum cordatum</name>
    <dbReference type="NCBI Taxonomy" id="2364126"/>
    <lineage>
        <taxon>Eukaryota</taxon>
        <taxon>Sar</taxon>
        <taxon>Alveolata</taxon>
        <taxon>Dinophyceae</taxon>
        <taxon>Prorocentrales</taxon>
        <taxon>Prorocentraceae</taxon>
        <taxon>Prorocentrum</taxon>
    </lineage>
</organism>
<evidence type="ECO:0000256" key="1">
    <source>
        <dbReference type="SAM" id="MobiDB-lite"/>
    </source>
</evidence>
<accession>A0ABN9UWJ4</accession>
<feature type="compositionally biased region" description="Low complexity" evidence="1">
    <location>
        <begin position="381"/>
        <end position="391"/>
    </location>
</feature>
<protein>
    <submittedName>
        <fullName evidence="2">Uncharacterized protein</fullName>
    </submittedName>
</protein>
<feature type="compositionally biased region" description="Basic and acidic residues" evidence="1">
    <location>
        <begin position="154"/>
        <end position="163"/>
    </location>
</feature>
<dbReference type="EMBL" id="CAUYUJ010016216">
    <property type="protein sequence ID" value="CAK0862969.1"/>
    <property type="molecule type" value="Genomic_DNA"/>
</dbReference>